<dbReference type="Pfam" id="PF04324">
    <property type="entry name" value="Fer2_BFD"/>
    <property type="match status" value="1"/>
</dbReference>
<evidence type="ECO:0000259" key="2">
    <source>
        <dbReference type="Pfam" id="PF04324"/>
    </source>
</evidence>
<dbReference type="PRINTS" id="PR00368">
    <property type="entry name" value="FADPNR"/>
</dbReference>
<keyword evidence="5" id="KW-1185">Reference proteome</keyword>
<dbReference type="GO" id="GO:0016491">
    <property type="term" value="F:oxidoreductase activity"/>
    <property type="evidence" value="ECO:0007669"/>
    <property type="project" value="UniProtKB-KW"/>
</dbReference>
<dbReference type="OrthoDB" id="9801699at2"/>
<protein>
    <submittedName>
        <fullName evidence="4">Putative oxidase</fullName>
    </submittedName>
</protein>
<accession>A0A077LTG4</accession>
<dbReference type="Gene3D" id="3.50.50.60">
    <property type="entry name" value="FAD/NAD(P)-binding domain"/>
    <property type="match status" value="3"/>
</dbReference>
<dbReference type="AlphaFoldDB" id="A0A077LTG4"/>
<reference evidence="4 5" key="1">
    <citation type="journal article" date="2013" name="ISME J.">
        <title>A metabolic model for members of the genus Tetrasphaera involved in enhanced biological phosphorus removal.</title>
        <authorList>
            <person name="Kristiansen R."/>
            <person name="Nguyen H.T.T."/>
            <person name="Saunders A.M."/>
            <person name="Nielsen J.L."/>
            <person name="Wimmer R."/>
            <person name="Le V.Q."/>
            <person name="McIlroy S.J."/>
            <person name="Petrovski S."/>
            <person name="Seviour R.J."/>
            <person name="Calteau A."/>
            <person name="Nielsen K.L."/>
            <person name="Nielsen P.H."/>
        </authorList>
    </citation>
    <scope>NUCLEOTIDE SEQUENCE [LARGE SCALE GENOMIC DNA]</scope>
    <source>
        <strain evidence="4 5">T1-X7</strain>
    </source>
</reference>
<dbReference type="InterPro" id="IPR051691">
    <property type="entry name" value="Metab_Enz_Cyan_OpOx_G3PDH"/>
</dbReference>
<dbReference type="PRINTS" id="PR00411">
    <property type="entry name" value="PNDRDTASEI"/>
</dbReference>
<keyword evidence="1" id="KW-0560">Oxidoreductase</keyword>
<gene>
    <name evidence="4" type="ORF">BN12_130035</name>
</gene>
<dbReference type="PANTHER" id="PTHR42949">
    <property type="entry name" value="ANAEROBIC GLYCEROL-3-PHOSPHATE DEHYDROGENASE SUBUNIT B"/>
    <property type="match status" value="1"/>
</dbReference>
<dbReference type="CDD" id="cd19946">
    <property type="entry name" value="GlpA-like_Fer2_BFD-like"/>
    <property type="match status" value="1"/>
</dbReference>
<dbReference type="InterPro" id="IPR041854">
    <property type="entry name" value="BFD-like_2Fe2S-bd_dom_sf"/>
</dbReference>
<dbReference type="PIRSF" id="PIRSF037495">
    <property type="entry name" value="Opine_OX_OoxA/HcnB"/>
    <property type="match status" value="1"/>
</dbReference>
<comment type="caution">
    <text evidence="4">The sequence shown here is derived from an EMBL/GenBank/DDBJ whole genome shotgun (WGS) entry which is preliminary data.</text>
</comment>
<dbReference type="InterPro" id="IPR036188">
    <property type="entry name" value="FAD/NAD-bd_sf"/>
</dbReference>
<evidence type="ECO:0000259" key="3">
    <source>
        <dbReference type="Pfam" id="PF07992"/>
    </source>
</evidence>
<dbReference type="RefSeq" id="WP_048549957.1">
    <property type="nucleotide sequence ID" value="NZ_HF570958.1"/>
</dbReference>
<proteinExistence type="predicted"/>
<feature type="domain" description="BFD-like [2Fe-2S]-binding" evidence="2">
    <location>
        <begin position="403"/>
        <end position="454"/>
    </location>
</feature>
<dbReference type="EMBL" id="CAJB01000035">
    <property type="protein sequence ID" value="CCH76496.1"/>
    <property type="molecule type" value="Genomic_DNA"/>
</dbReference>
<dbReference type="SUPFAM" id="SSF51905">
    <property type="entry name" value="FAD/NAD(P)-binding domain"/>
    <property type="match status" value="1"/>
</dbReference>
<sequence length="484" mass="50174">MTGADVVVVGAGPAGLACAVTAVRHGLTVDLVDAGWAVGGQYWRHPAPVEGADGAGAVTAGEVAHLHHDLPTYRALCSRLEEAVAAGRARTFLGHEVWTVGRRDGGWEVAATQRRAAGGRHAPGGGELRVAAPALVVATGAYDTSLPFRGWDLPGVMTAGGLQALLKGHAVAAGRRVAVAGSGPFLLPVAVGLAESGAEVVGVYEANPPTRWGRHLPAVARNVAKLAEGAEYAAALARHRIPLRTGRMVVEALGTDRVEAVTVARLDATGRPRPDGRTTVAVDAVGVGWGFTPVVDLAVTAGCATTRTDDGRHVVAETEGRTSVEGVYTAGETTGVGGAALALAEGERTAYSVLADRTGHDPDAARLRHLDRRIAALRSFAAAMAQAHAVPAGWVDATAAETLVCRCEEVPRAAVDHALRDREARDARQVKQLTRAGMGWCQGRVCEAGCRALVADRIGRPDRSAATERLVAMPVRMRDLLGTP</sequence>
<organism evidence="4 5">
    <name type="scientific">Nostocoides japonicum T1-X7</name>
    <dbReference type="NCBI Taxonomy" id="1194083"/>
    <lineage>
        <taxon>Bacteria</taxon>
        <taxon>Bacillati</taxon>
        <taxon>Actinomycetota</taxon>
        <taxon>Actinomycetes</taxon>
        <taxon>Micrococcales</taxon>
        <taxon>Intrasporangiaceae</taxon>
        <taxon>Nostocoides</taxon>
    </lineage>
</organism>
<dbReference type="InterPro" id="IPR007419">
    <property type="entry name" value="BFD-like_2Fe2S-bd_dom"/>
</dbReference>
<dbReference type="InterPro" id="IPR023753">
    <property type="entry name" value="FAD/NAD-binding_dom"/>
</dbReference>
<dbReference type="PANTHER" id="PTHR42949:SF3">
    <property type="entry name" value="ANAEROBIC GLYCEROL-3-PHOSPHATE DEHYDROGENASE SUBUNIT B"/>
    <property type="match status" value="1"/>
</dbReference>
<dbReference type="Proteomes" id="UP000035721">
    <property type="component" value="Unassembled WGS sequence"/>
</dbReference>
<evidence type="ECO:0000256" key="1">
    <source>
        <dbReference type="ARBA" id="ARBA00023002"/>
    </source>
</evidence>
<evidence type="ECO:0000313" key="4">
    <source>
        <dbReference type="EMBL" id="CCH76496.1"/>
    </source>
</evidence>
<dbReference type="Pfam" id="PF07992">
    <property type="entry name" value="Pyr_redox_2"/>
    <property type="match status" value="1"/>
</dbReference>
<evidence type="ECO:0000313" key="5">
    <source>
        <dbReference type="Proteomes" id="UP000035721"/>
    </source>
</evidence>
<dbReference type="InterPro" id="IPR017224">
    <property type="entry name" value="Opine_Oxase_asu/HCN_bsu"/>
</dbReference>
<dbReference type="Gene3D" id="1.10.10.1100">
    <property type="entry name" value="BFD-like [2Fe-2S]-binding domain"/>
    <property type="match status" value="1"/>
</dbReference>
<feature type="domain" description="FAD/NAD(P)-binding" evidence="3">
    <location>
        <begin position="5"/>
        <end position="339"/>
    </location>
</feature>
<name>A0A077LTG4_9MICO</name>
<dbReference type="STRING" id="1194083.BN12_130035"/>